<feature type="region of interest" description="Disordered" evidence="1">
    <location>
        <begin position="698"/>
        <end position="738"/>
    </location>
</feature>
<dbReference type="SUPFAM" id="SSF53300">
    <property type="entry name" value="vWA-like"/>
    <property type="match status" value="1"/>
</dbReference>
<feature type="domain" description="VWFA" evidence="2">
    <location>
        <begin position="343"/>
        <end position="515"/>
    </location>
</feature>
<dbReference type="AlphaFoldDB" id="A0A0J9EVF0"/>
<dbReference type="NCBIfam" id="NF033769">
    <property type="entry name" value="after_VWA_1"/>
    <property type="match status" value="1"/>
</dbReference>
<feature type="domain" description="VIT" evidence="3">
    <location>
        <begin position="66"/>
        <end position="194"/>
    </location>
</feature>
<name>A0A0J9EVF0_9CYAN</name>
<dbReference type="PROSITE" id="PS51468">
    <property type="entry name" value="VIT"/>
    <property type="match status" value="1"/>
</dbReference>
<dbReference type="PANTHER" id="PTHR45737:SF6">
    <property type="entry name" value="VON WILLEBRAND FACTOR A DOMAIN-CONTAINING PROTEIN 5A"/>
    <property type="match status" value="1"/>
</dbReference>
<proteinExistence type="predicted"/>
<dbReference type="Pfam" id="PF08487">
    <property type="entry name" value="VIT"/>
    <property type="match status" value="1"/>
</dbReference>
<comment type="caution">
    <text evidence="4">The sequence shown here is derived from an EMBL/GenBank/DDBJ whole genome shotgun (WGS) entry which is preliminary data.</text>
</comment>
<dbReference type="RefSeq" id="WP_049560324.1">
    <property type="nucleotide sequence ID" value="NZ_LATL02000224.1"/>
</dbReference>
<dbReference type="PANTHER" id="PTHR45737">
    <property type="entry name" value="VON WILLEBRAND FACTOR A DOMAIN-CONTAINING PROTEIN 5A"/>
    <property type="match status" value="1"/>
</dbReference>
<dbReference type="Gene3D" id="3.40.50.410">
    <property type="entry name" value="von Willebrand factor, type A domain"/>
    <property type="match status" value="1"/>
</dbReference>
<accession>A0A0J9EVF0</accession>
<evidence type="ECO:0000313" key="4">
    <source>
        <dbReference type="EMBL" id="KMW70248.1"/>
    </source>
</evidence>
<evidence type="ECO:0000259" key="3">
    <source>
        <dbReference type="PROSITE" id="PS51468"/>
    </source>
</evidence>
<dbReference type="SMART" id="SM00609">
    <property type="entry name" value="VIT"/>
    <property type="match status" value="1"/>
</dbReference>
<evidence type="ECO:0000256" key="1">
    <source>
        <dbReference type="SAM" id="MobiDB-lite"/>
    </source>
</evidence>
<dbReference type="OrthoDB" id="9784383at2"/>
<reference evidence="4 5" key="1">
    <citation type="submission" date="2015-06" db="EMBL/GenBank/DDBJ databases">
        <title>Draft genome assembly of filamentous brackish cyanobacterium Limnoraphis robusta strain CS-951.</title>
        <authorList>
            <person name="Willis A."/>
            <person name="Parks M."/>
            <person name="Burford M.A."/>
        </authorList>
    </citation>
    <scope>NUCLEOTIDE SEQUENCE [LARGE SCALE GENOMIC DNA]</scope>
    <source>
        <strain evidence="4 5">CS-951</strain>
    </source>
</reference>
<dbReference type="InterPro" id="IPR002035">
    <property type="entry name" value="VWF_A"/>
</dbReference>
<organism evidence="4 5">
    <name type="scientific">Limnoraphis robusta CS-951</name>
    <dbReference type="NCBI Taxonomy" id="1637645"/>
    <lineage>
        <taxon>Bacteria</taxon>
        <taxon>Bacillati</taxon>
        <taxon>Cyanobacteriota</taxon>
        <taxon>Cyanophyceae</taxon>
        <taxon>Oscillatoriophycideae</taxon>
        <taxon>Oscillatoriales</taxon>
        <taxon>Sirenicapillariaceae</taxon>
        <taxon>Limnoraphis</taxon>
    </lineage>
</organism>
<dbReference type="SMART" id="SM00327">
    <property type="entry name" value="VWA"/>
    <property type="match status" value="1"/>
</dbReference>
<dbReference type="Pfam" id="PF13768">
    <property type="entry name" value="VWA_3"/>
    <property type="match status" value="1"/>
</dbReference>
<protein>
    <submittedName>
        <fullName evidence="4">Vault protein inter-alpha-trypsin domain-containing protein</fullName>
    </submittedName>
</protein>
<sequence length="843" mass="93019">MLFYYNFKVLSRVLLGAFLFTQIPLNYALALAVSEPILSASNIKTLAQANPSRFPTPHCTSKCTVGGLYVLSETDISSIFPLKKTDVSAKISGNISRVEVTQIFENPFDEALEAIYVFPLPDEAAVDHLEIKIGDRIIKSTLKKREEAKAIYEQAKAAGNTTALLEQERDNIFTQSLANIKPGEQIEVKIRYTESLKFQGGNYEFVFPMVVGPRYIPGTPNNGLIRDTERVPDASRITPPVLPPATRSGHDINVKIEIDAGVLGQQITSPYHQILTQNRGDKIEVSLAEADTIPNKDLIIRYQVSGENTKITTLTQADSRGGHFATYLIPALEYNQNEIVAKDVIFLMDTSGSQRGEPLAKSKQLMRRFIQALNPNDTFTIIDFSDTTTALSATPLANTVANQQKAMAYIDQLEANGGTELLNGIQTVMNFPSPPTERLRSIVLITDGYIGNENEVIAEVKKQLKSGNRLYSFGVGSSVNRFLLNRLAEIGRGSSQITRPDEPTEDVVESFLSQINNPVLTNIQVSWDGVGEPVEVYPVRLPDLFDSQPLVIFGRKTDHRSGKLKIRGITASGDRYEQIIPINFAPPNNVKGSGSNSSARSEQDFGNIAIAQLWGRAKIKHLMNQMFGGETKSGVEAVTQTALDYRLLSQYTAFVAVSEEVRVDPDGTRRTVQIPVELPEGVSYEGIFGSQPQPNGMSNAVPSYAPTPLQQPRPSSGGVRSVEIAPPTPTFSRQPSNVPIRSGSRLKVLAVEGLDQDIITELNRYLQGVNLPEGIRGEVIFEVVVSQGNVERIIWDDINSTFSLRDRTNEVIVLDRIRRSLQLWQPPADINDTIRITLQLQPD</sequence>
<evidence type="ECO:0000259" key="2">
    <source>
        <dbReference type="PROSITE" id="PS50234"/>
    </source>
</evidence>
<dbReference type="Proteomes" id="UP000033607">
    <property type="component" value="Unassembled WGS sequence"/>
</dbReference>
<dbReference type="EMBL" id="LATL02000224">
    <property type="protein sequence ID" value="KMW70248.1"/>
    <property type="molecule type" value="Genomic_DNA"/>
</dbReference>
<gene>
    <name evidence="4" type="ORF">WN50_36800</name>
</gene>
<dbReference type="InterPro" id="IPR036465">
    <property type="entry name" value="vWFA_dom_sf"/>
</dbReference>
<dbReference type="InterPro" id="IPR013694">
    <property type="entry name" value="VIT"/>
</dbReference>
<evidence type="ECO:0000313" key="5">
    <source>
        <dbReference type="Proteomes" id="UP000033607"/>
    </source>
</evidence>
<dbReference type="PROSITE" id="PS50234">
    <property type="entry name" value="VWFA"/>
    <property type="match status" value="1"/>
</dbReference>
<dbReference type="PATRIC" id="fig|1637645.4.peg.4421"/>